<evidence type="ECO:0000313" key="2">
    <source>
        <dbReference type="Proteomes" id="UP000299102"/>
    </source>
</evidence>
<dbReference type="Proteomes" id="UP000299102">
    <property type="component" value="Unassembled WGS sequence"/>
</dbReference>
<dbReference type="AlphaFoldDB" id="A0A4C1TR43"/>
<protein>
    <submittedName>
        <fullName evidence="1">Uncharacterized protein</fullName>
    </submittedName>
</protein>
<gene>
    <name evidence="1" type="ORF">EVAR_10037_1</name>
</gene>
<sequence length="132" mass="15162">MERFDVEVATPPLTAKKHATHEWTQFQVRIASALKGLAVCCSVRKTNYMTIDTDHRLYIVRRVQHIGGNLESFVCESRIALASIRHRRVAHEDCETFAASYNTRSGKLRALLSPLRRYYPGPRAVMALRKYN</sequence>
<dbReference type="EMBL" id="BGZK01000079">
    <property type="protein sequence ID" value="GBP16462.1"/>
    <property type="molecule type" value="Genomic_DNA"/>
</dbReference>
<name>A0A4C1TR43_EUMVA</name>
<comment type="caution">
    <text evidence="1">The sequence shown here is derived from an EMBL/GenBank/DDBJ whole genome shotgun (WGS) entry which is preliminary data.</text>
</comment>
<proteinExistence type="predicted"/>
<keyword evidence="2" id="KW-1185">Reference proteome</keyword>
<accession>A0A4C1TR43</accession>
<organism evidence="1 2">
    <name type="scientific">Eumeta variegata</name>
    <name type="common">Bagworm moth</name>
    <name type="synonym">Eumeta japonica</name>
    <dbReference type="NCBI Taxonomy" id="151549"/>
    <lineage>
        <taxon>Eukaryota</taxon>
        <taxon>Metazoa</taxon>
        <taxon>Ecdysozoa</taxon>
        <taxon>Arthropoda</taxon>
        <taxon>Hexapoda</taxon>
        <taxon>Insecta</taxon>
        <taxon>Pterygota</taxon>
        <taxon>Neoptera</taxon>
        <taxon>Endopterygota</taxon>
        <taxon>Lepidoptera</taxon>
        <taxon>Glossata</taxon>
        <taxon>Ditrysia</taxon>
        <taxon>Tineoidea</taxon>
        <taxon>Psychidae</taxon>
        <taxon>Oiketicinae</taxon>
        <taxon>Eumeta</taxon>
    </lineage>
</organism>
<evidence type="ECO:0000313" key="1">
    <source>
        <dbReference type="EMBL" id="GBP16462.1"/>
    </source>
</evidence>
<reference evidence="1 2" key="1">
    <citation type="journal article" date="2019" name="Commun. Biol.">
        <title>The bagworm genome reveals a unique fibroin gene that provides high tensile strength.</title>
        <authorList>
            <person name="Kono N."/>
            <person name="Nakamura H."/>
            <person name="Ohtoshi R."/>
            <person name="Tomita M."/>
            <person name="Numata K."/>
            <person name="Arakawa K."/>
        </authorList>
    </citation>
    <scope>NUCLEOTIDE SEQUENCE [LARGE SCALE GENOMIC DNA]</scope>
</reference>